<dbReference type="EMBL" id="CP013235">
    <property type="protein sequence ID" value="AMP10045.1"/>
    <property type="molecule type" value="Genomic_DNA"/>
</dbReference>
<keyword evidence="1" id="KW-0472">Membrane</keyword>
<keyword evidence="3" id="KW-1185">Reference proteome</keyword>
<dbReference type="PANTHER" id="PTHR36109">
    <property type="entry name" value="MEMBRANE PROTEIN-RELATED"/>
    <property type="match status" value="1"/>
</dbReference>
<gene>
    <name evidence="2" type="ORF">CAter282_2295</name>
</gene>
<proteinExistence type="predicted"/>
<protein>
    <recommendedName>
        <fullName evidence="4">Transmembrane protein</fullName>
    </recommendedName>
</protein>
<dbReference type="Proteomes" id="UP000071778">
    <property type="component" value="Chromosome"/>
</dbReference>
<dbReference type="PATRIC" id="fig|279058.18.peg.2262"/>
<evidence type="ECO:0000313" key="3">
    <source>
        <dbReference type="Proteomes" id="UP000071778"/>
    </source>
</evidence>
<sequence>MGFRTVGERIRSWGGVGALFGGVWGLLLAPTVFFFLPGLGLMATAGPLVSALVGAFEGALFVGGASALGAALTEVGVAEDQVIKYETALKVDKYLLIVHGSAEELLKADSVLADIAATA</sequence>
<evidence type="ECO:0000313" key="2">
    <source>
        <dbReference type="EMBL" id="AMP10045.1"/>
    </source>
</evidence>
<organism evidence="2 3">
    <name type="scientific">Collimonas arenae</name>
    <dbReference type="NCBI Taxonomy" id="279058"/>
    <lineage>
        <taxon>Bacteria</taxon>
        <taxon>Pseudomonadati</taxon>
        <taxon>Pseudomonadota</taxon>
        <taxon>Betaproteobacteria</taxon>
        <taxon>Burkholderiales</taxon>
        <taxon>Oxalobacteraceae</taxon>
        <taxon>Collimonas</taxon>
    </lineage>
</organism>
<dbReference type="AlphaFoldDB" id="A0A127QJT4"/>
<feature type="transmembrane region" description="Helical" evidence="1">
    <location>
        <begin position="48"/>
        <end position="72"/>
    </location>
</feature>
<dbReference type="InterPro" id="IPR052948">
    <property type="entry name" value="Low_temp-induced_all0457"/>
</dbReference>
<accession>A0A127QJT4</accession>
<name>A0A127QJT4_9BURK</name>
<keyword evidence="1" id="KW-0812">Transmembrane</keyword>
<dbReference type="PANTHER" id="PTHR36109:SF2">
    <property type="entry name" value="MEMBRANE PROTEIN"/>
    <property type="match status" value="1"/>
</dbReference>
<evidence type="ECO:0008006" key="4">
    <source>
        <dbReference type="Google" id="ProtNLM"/>
    </source>
</evidence>
<feature type="transmembrane region" description="Helical" evidence="1">
    <location>
        <begin position="12"/>
        <end position="36"/>
    </location>
</feature>
<keyword evidence="1" id="KW-1133">Transmembrane helix</keyword>
<reference evidence="2 3" key="1">
    <citation type="submission" date="2015-11" db="EMBL/GenBank/DDBJ databases">
        <title>Exploring the genomic traits of fungus-feeding bacterial genus Collimonas.</title>
        <authorList>
            <person name="Song C."/>
            <person name="Schmidt R."/>
            <person name="de Jager V."/>
            <person name="Krzyzanowska D."/>
            <person name="Jongedijk E."/>
            <person name="Cankar K."/>
            <person name="Beekwilder J."/>
            <person name="van Veen A."/>
            <person name="de Boer W."/>
            <person name="van Veen J.A."/>
            <person name="Garbeva P."/>
        </authorList>
    </citation>
    <scope>NUCLEOTIDE SEQUENCE [LARGE SCALE GENOMIC DNA]</scope>
    <source>
        <strain evidence="2 3">Ter282</strain>
    </source>
</reference>
<evidence type="ECO:0000256" key="1">
    <source>
        <dbReference type="SAM" id="Phobius"/>
    </source>
</evidence>